<evidence type="ECO:0000313" key="2">
    <source>
        <dbReference type="EMBL" id="TWU43924.1"/>
    </source>
</evidence>
<comment type="caution">
    <text evidence="2">The sequence shown here is derived from an EMBL/GenBank/DDBJ whole genome shotgun (WGS) entry which is preliminary data.</text>
</comment>
<dbReference type="RefSeq" id="WP_146598975.1">
    <property type="nucleotide sequence ID" value="NZ_SJPY01000002.1"/>
</dbReference>
<feature type="transmembrane region" description="Helical" evidence="1">
    <location>
        <begin position="305"/>
        <end position="329"/>
    </location>
</feature>
<feature type="transmembrane region" description="Helical" evidence="1">
    <location>
        <begin position="148"/>
        <end position="166"/>
    </location>
</feature>
<feature type="transmembrane region" description="Helical" evidence="1">
    <location>
        <begin position="210"/>
        <end position="231"/>
    </location>
</feature>
<protein>
    <recommendedName>
        <fullName evidence="4">O-Antigen ligase</fullName>
    </recommendedName>
</protein>
<feature type="transmembrane region" description="Helical" evidence="1">
    <location>
        <begin position="64"/>
        <end position="85"/>
    </location>
</feature>
<reference evidence="2 3" key="1">
    <citation type="submission" date="2019-02" db="EMBL/GenBank/DDBJ databases">
        <title>Deep-cultivation of Planctomycetes and their phenomic and genomic characterization uncovers novel biology.</title>
        <authorList>
            <person name="Wiegand S."/>
            <person name="Jogler M."/>
            <person name="Boedeker C."/>
            <person name="Pinto D."/>
            <person name="Vollmers J."/>
            <person name="Rivas-Marin E."/>
            <person name="Kohn T."/>
            <person name="Peeters S.H."/>
            <person name="Heuer A."/>
            <person name="Rast P."/>
            <person name="Oberbeckmann S."/>
            <person name="Bunk B."/>
            <person name="Jeske O."/>
            <person name="Meyerdierks A."/>
            <person name="Storesund J.E."/>
            <person name="Kallscheuer N."/>
            <person name="Luecker S."/>
            <person name="Lage O.M."/>
            <person name="Pohl T."/>
            <person name="Merkel B.J."/>
            <person name="Hornburger P."/>
            <person name="Mueller R.-W."/>
            <person name="Bruemmer F."/>
            <person name="Labrenz M."/>
            <person name="Spormann A.M."/>
            <person name="Op Den Camp H."/>
            <person name="Overmann J."/>
            <person name="Amann R."/>
            <person name="Jetten M.S.M."/>
            <person name="Mascher T."/>
            <person name="Medema M.H."/>
            <person name="Devos D.P."/>
            <person name="Kaster A.-K."/>
            <person name="Ovreas L."/>
            <person name="Rohde M."/>
            <person name="Galperin M.Y."/>
            <person name="Jogler C."/>
        </authorList>
    </citation>
    <scope>NUCLEOTIDE SEQUENCE [LARGE SCALE GENOMIC DNA]</scope>
    <source>
        <strain evidence="2 3">Q31b</strain>
    </source>
</reference>
<keyword evidence="1" id="KW-1133">Transmembrane helix</keyword>
<dbReference type="AlphaFoldDB" id="A0A5C6E5U5"/>
<feature type="transmembrane region" description="Helical" evidence="1">
    <location>
        <begin position="187"/>
        <end position="204"/>
    </location>
</feature>
<accession>A0A5C6E5U5</accession>
<keyword evidence="1" id="KW-0812">Transmembrane</keyword>
<organism evidence="2 3">
    <name type="scientific">Novipirellula aureliae</name>
    <dbReference type="NCBI Taxonomy" id="2527966"/>
    <lineage>
        <taxon>Bacteria</taxon>
        <taxon>Pseudomonadati</taxon>
        <taxon>Planctomycetota</taxon>
        <taxon>Planctomycetia</taxon>
        <taxon>Pirellulales</taxon>
        <taxon>Pirellulaceae</taxon>
        <taxon>Novipirellula</taxon>
    </lineage>
</organism>
<evidence type="ECO:0008006" key="4">
    <source>
        <dbReference type="Google" id="ProtNLM"/>
    </source>
</evidence>
<dbReference type="OrthoDB" id="253898at2"/>
<evidence type="ECO:0000256" key="1">
    <source>
        <dbReference type="SAM" id="Phobius"/>
    </source>
</evidence>
<gene>
    <name evidence="2" type="ORF">Q31b_14560</name>
</gene>
<dbReference type="Proteomes" id="UP000315471">
    <property type="component" value="Unassembled WGS sequence"/>
</dbReference>
<dbReference type="EMBL" id="SJPY01000002">
    <property type="protein sequence ID" value="TWU43924.1"/>
    <property type="molecule type" value="Genomic_DNA"/>
</dbReference>
<feature type="transmembrane region" description="Helical" evidence="1">
    <location>
        <begin position="243"/>
        <end position="264"/>
    </location>
</feature>
<keyword evidence="3" id="KW-1185">Reference proteome</keyword>
<proteinExistence type="predicted"/>
<feature type="transmembrane region" description="Helical" evidence="1">
    <location>
        <begin position="91"/>
        <end position="112"/>
    </location>
</feature>
<feature type="transmembrane region" description="Helical" evidence="1">
    <location>
        <begin position="341"/>
        <end position="359"/>
    </location>
</feature>
<name>A0A5C6E5U5_9BACT</name>
<evidence type="ECO:0000313" key="3">
    <source>
        <dbReference type="Proteomes" id="UP000315471"/>
    </source>
</evidence>
<keyword evidence="1" id="KW-0472">Membrane</keyword>
<feature type="transmembrane region" description="Helical" evidence="1">
    <location>
        <begin position="33"/>
        <end position="52"/>
    </location>
</feature>
<feature type="transmembrane region" description="Helical" evidence="1">
    <location>
        <begin position="124"/>
        <end position="142"/>
    </location>
</feature>
<sequence length="407" mass="44588">MNFPLLSVFAVVTVVCLFGFPKAGVYLGDIPITFGYLLLGVTGGIQLIRLAANSKRRIRPEYAALGLLFFLLSTVELAGFSQYGYASKGALISIVVSTIIVPVLSLLSIHYFIDILGTPRFLKLLRISLLIVFGFGVLSFVVYNTTHIVIGIPFLTTTGADIHLVAERHNLRGSMIKMFSTYNNGNILGVNLLIWGPIAAIGAAGARFQFRSICILTLSRSVWIGFAAYEFVNAVVQRKIARIFYAGAFVLVLFAIFVGASYVMGREPFAFLLDSNLGGRVSNFRDELHGMGTQKLAWTSESLYLAAYLTFGWMGVALITLIWLLPIVFGGRSPIEIQSRIVLAIYLFIASSEAAFNLIPTQAVYWMVAGLALGAAGTKPDEIDDEWTNLPNIPHRDPSADRPHVFE</sequence>